<dbReference type="InterPro" id="IPR016024">
    <property type="entry name" value="ARM-type_fold"/>
</dbReference>
<protein>
    <submittedName>
        <fullName evidence="3">Tail tape measure</fullName>
    </submittedName>
</protein>
<name>A0A8S5VEV0_9CAUD</name>
<dbReference type="NCBIfam" id="TIGR02675">
    <property type="entry name" value="tape_meas_nterm"/>
    <property type="match status" value="1"/>
</dbReference>
<dbReference type="SUPFAM" id="SSF48371">
    <property type="entry name" value="ARM repeat"/>
    <property type="match status" value="1"/>
</dbReference>
<proteinExistence type="predicted"/>
<keyword evidence="1" id="KW-1245">Viral tail assembly</keyword>
<evidence type="ECO:0000256" key="1">
    <source>
        <dbReference type="ARBA" id="ARBA00022465"/>
    </source>
</evidence>
<organism evidence="3">
    <name type="scientific">Siphoviridae sp. ctbxa26</name>
    <dbReference type="NCBI Taxonomy" id="2825568"/>
    <lineage>
        <taxon>Viruses</taxon>
        <taxon>Duplodnaviria</taxon>
        <taxon>Heunggongvirae</taxon>
        <taxon>Uroviricota</taxon>
        <taxon>Caudoviricetes</taxon>
    </lineage>
</organism>
<evidence type="ECO:0000259" key="2">
    <source>
        <dbReference type="Pfam" id="PF20155"/>
    </source>
</evidence>
<evidence type="ECO:0000313" key="3">
    <source>
        <dbReference type="EMBL" id="DAG05252.1"/>
    </source>
</evidence>
<dbReference type="InterPro" id="IPR013491">
    <property type="entry name" value="Tape_meas_N"/>
</dbReference>
<sequence length="869" mass="90485">MAEYTISVTLSGDDSSFQQMFNNAQKSVDNFKARTSGVTSGLSSFGAKCTEIGSKLTKSITTPALGAATALGGLTLGKGFKRLTGIDDARAKLKGLGHSADDVKSIMNNALESVKGTSYGLDAAATTAAGAVAAGVKPGKDLTRYLSLTADAAAEAGINMSDMGSIINKVQTSGVAMSDNLNQLADRGLPIFQWIADEAGVSADAVKDMAAKGQISSEMFLNAIEKNIGGAAKTIGEESFTAALANMGASLSRIGANFLNAGDSGKGAFDQLKPLITEITEDLGGIEEKAKEWGEKFGDSVGKVVDKFHELKENFNNLDENQQKVVKNAAGMGTVFAAGMGPAISGMGKASTALGQFSGVIDSIPSKFQNLGAEVGNVKTKFSEVGSAFKNLGSVAVEPIKALGNTKPFIMLKSGLQSLGAKIGEIGGVVKGKLGTIKTAFDNFGAKAFSKIDSASGGFFSRFNSKIKTFATNVSQKLGSAFSAVGQFSQKFTSALGPVLKSVGSFAPAFSKGFAIAAVAGVALTGLGVLHDKFGTQIDDMISVATEKGPSIIGQISAGITHKLPDLMSQGATLLTGLVDVIIANLPALLEAGTRIIAMLVRGVALQLPTLMTQAVELITTLFTGLIDNLPMLIMAGIQLLLSLVDGLVEALPQLIDSVPVIIDSLVNAIIPLLPTIITSGITLIISLITGLINAIPHIVAAMPQIISSIWNALKEVNWKDLGRQVIDGLINGLKSMLSSLKDAAKEVADSIKNKFQDIMGIHSPSKVFFEYGRFTDQGFANGIIQNADVIEQAYTTVGFSTPDMSSSVGDYGYAEPLNSTPYDGLMDMFKAYSERQAKAIENGLKGAKLIGNNRELGRFVADLGFARA</sequence>
<keyword evidence="1" id="KW-1188">Viral release from host cell</keyword>
<dbReference type="EMBL" id="BK016254">
    <property type="protein sequence ID" value="DAG05252.1"/>
    <property type="molecule type" value="Genomic_DNA"/>
</dbReference>
<accession>A0A8S5VEV0</accession>
<dbReference type="Pfam" id="PF20155">
    <property type="entry name" value="TMP_3"/>
    <property type="match status" value="1"/>
</dbReference>
<feature type="domain" description="Tape measure protein N-terminal" evidence="2">
    <location>
        <begin position="82"/>
        <end position="256"/>
    </location>
</feature>
<dbReference type="GO" id="GO:0098003">
    <property type="term" value="P:viral tail assembly"/>
    <property type="evidence" value="ECO:0007669"/>
    <property type="project" value="UniProtKB-KW"/>
</dbReference>
<reference evidence="3" key="1">
    <citation type="journal article" date="2021" name="Proc. Natl. Acad. Sci. U.S.A.">
        <title>A Catalog of Tens of Thousands of Viruses from Human Metagenomes Reveals Hidden Associations with Chronic Diseases.</title>
        <authorList>
            <person name="Tisza M.J."/>
            <person name="Buck C.B."/>
        </authorList>
    </citation>
    <scope>NUCLEOTIDE SEQUENCE</scope>
    <source>
        <strain evidence="3">Ctbxa26</strain>
    </source>
</reference>